<dbReference type="InterPro" id="IPR019952">
    <property type="entry name" value="F420_OxRdatse_Rv1855c_pred"/>
</dbReference>
<dbReference type="PANTHER" id="PTHR42847">
    <property type="entry name" value="ALKANESULFONATE MONOOXYGENASE"/>
    <property type="match status" value="1"/>
</dbReference>
<proteinExistence type="predicted"/>
<comment type="caution">
    <text evidence="6">The sequence shown here is derived from an EMBL/GenBank/DDBJ whole genome shotgun (WGS) entry which is preliminary data.</text>
</comment>
<dbReference type="GO" id="GO:0016491">
    <property type="term" value="F:oxidoreductase activity"/>
    <property type="evidence" value="ECO:0007669"/>
    <property type="project" value="UniProtKB-KW"/>
</dbReference>
<feature type="domain" description="Luciferase-like" evidence="5">
    <location>
        <begin position="19"/>
        <end position="232"/>
    </location>
</feature>
<dbReference type="InterPro" id="IPR036661">
    <property type="entry name" value="Luciferase-like_sf"/>
</dbReference>
<dbReference type="SUPFAM" id="SSF51679">
    <property type="entry name" value="Bacterial luciferase-like"/>
    <property type="match status" value="1"/>
</dbReference>
<sequence>MRLSICLGDYNSTPDGIGAETRRIARFADEAGFDSIWVGDHFFNIRGSLDVPIPEAYTTLSFLAGCTRRVRLGAMVTAVHHRHPGVLLKMMSTLDVLSGGRTWLGLGAGWNERESRGLGIPFPPLAERYEMLEETLRIAQHMWKGDTSPFHGKHYDLAEPVNVPNALQRPNPPILIAGGGERKTFRLIAQYANACNLRDWPGFETDLPAKLAALRSRCEEVGRPYEEIEKTALFLNETMDPAAFLARMERYAEAGIDHALVVPPVGWDDASLELVASALPETEKLTPTGR</sequence>
<evidence type="ECO:0000256" key="3">
    <source>
        <dbReference type="ARBA" id="ARBA00023002"/>
    </source>
</evidence>
<protein>
    <submittedName>
        <fullName evidence="6">LLM class F420-dependent oxidoreductase</fullName>
        <ecNumber evidence="6">1.-.-.-</ecNumber>
    </submittedName>
</protein>
<evidence type="ECO:0000313" key="6">
    <source>
        <dbReference type="EMBL" id="MFC3761646.1"/>
    </source>
</evidence>
<keyword evidence="4" id="KW-0503">Monooxygenase</keyword>
<reference evidence="7" key="1">
    <citation type="journal article" date="2019" name="Int. J. Syst. Evol. Microbiol.">
        <title>The Global Catalogue of Microorganisms (GCM) 10K type strain sequencing project: providing services to taxonomists for standard genome sequencing and annotation.</title>
        <authorList>
            <consortium name="The Broad Institute Genomics Platform"/>
            <consortium name="The Broad Institute Genome Sequencing Center for Infectious Disease"/>
            <person name="Wu L."/>
            <person name="Ma J."/>
        </authorList>
    </citation>
    <scope>NUCLEOTIDE SEQUENCE [LARGE SCALE GENOMIC DNA]</scope>
    <source>
        <strain evidence="7">CGMCC 4.7241</strain>
    </source>
</reference>
<dbReference type="EMBL" id="JBHRZH010000009">
    <property type="protein sequence ID" value="MFC3761646.1"/>
    <property type="molecule type" value="Genomic_DNA"/>
</dbReference>
<dbReference type="NCBIfam" id="TIGR03560">
    <property type="entry name" value="F420_Rv1855c"/>
    <property type="match status" value="1"/>
</dbReference>
<dbReference type="Proteomes" id="UP001595699">
    <property type="component" value="Unassembled WGS sequence"/>
</dbReference>
<keyword evidence="2" id="KW-0288">FMN</keyword>
<accession>A0ABV7YAG8</accession>
<evidence type="ECO:0000256" key="1">
    <source>
        <dbReference type="ARBA" id="ARBA00022630"/>
    </source>
</evidence>
<keyword evidence="1" id="KW-0285">Flavoprotein</keyword>
<gene>
    <name evidence="6" type="ORF">ACFOUW_12435</name>
</gene>
<keyword evidence="3 6" id="KW-0560">Oxidoreductase</keyword>
<dbReference type="Gene3D" id="3.20.20.30">
    <property type="entry name" value="Luciferase-like domain"/>
    <property type="match status" value="1"/>
</dbReference>
<dbReference type="PANTHER" id="PTHR42847:SF8">
    <property type="entry name" value="CONSERVED PROTEIN"/>
    <property type="match status" value="1"/>
</dbReference>
<dbReference type="InterPro" id="IPR050172">
    <property type="entry name" value="SsuD_RutA_monooxygenase"/>
</dbReference>
<evidence type="ECO:0000256" key="2">
    <source>
        <dbReference type="ARBA" id="ARBA00022643"/>
    </source>
</evidence>
<dbReference type="EC" id="1.-.-.-" evidence="6"/>
<dbReference type="RefSeq" id="WP_205114225.1">
    <property type="nucleotide sequence ID" value="NZ_JAFBCM010000001.1"/>
</dbReference>
<dbReference type="Pfam" id="PF00296">
    <property type="entry name" value="Bac_luciferase"/>
    <property type="match status" value="1"/>
</dbReference>
<evidence type="ECO:0000256" key="4">
    <source>
        <dbReference type="ARBA" id="ARBA00023033"/>
    </source>
</evidence>
<organism evidence="6 7">
    <name type="scientific">Tenggerimyces flavus</name>
    <dbReference type="NCBI Taxonomy" id="1708749"/>
    <lineage>
        <taxon>Bacteria</taxon>
        <taxon>Bacillati</taxon>
        <taxon>Actinomycetota</taxon>
        <taxon>Actinomycetes</taxon>
        <taxon>Propionibacteriales</taxon>
        <taxon>Nocardioidaceae</taxon>
        <taxon>Tenggerimyces</taxon>
    </lineage>
</organism>
<evidence type="ECO:0000259" key="5">
    <source>
        <dbReference type="Pfam" id="PF00296"/>
    </source>
</evidence>
<evidence type="ECO:0000313" key="7">
    <source>
        <dbReference type="Proteomes" id="UP001595699"/>
    </source>
</evidence>
<dbReference type="InterPro" id="IPR011251">
    <property type="entry name" value="Luciferase-like_dom"/>
</dbReference>
<keyword evidence="7" id="KW-1185">Reference proteome</keyword>
<name>A0ABV7YAG8_9ACTN</name>